<proteinExistence type="predicted"/>
<dbReference type="Gene3D" id="1.10.30.50">
    <property type="match status" value="1"/>
</dbReference>
<dbReference type="PANTHER" id="PTHR33877">
    <property type="entry name" value="SLL1193 PROTEIN"/>
    <property type="match status" value="1"/>
</dbReference>
<evidence type="ECO:0000313" key="2">
    <source>
        <dbReference type="EMBL" id="RRS02038.1"/>
    </source>
</evidence>
<dbReference type="AlphaFoldDB" id="A0A426V5E8"/>
<gene>
    <name evidence="2" type="ORF">EIW28_04690</name>
</gene>
<keyword evidence="2" id="KW-0255">Endonuclease</keyword>
<dbReference type="EMBL" id="RSEB01000001">
    <property type="protein sequence ID" value="RRS02038.1"/>
    <property type="molecule type" value="Genomic_DNA"/>
</dbReference>
<dbReference type="OrthoDB" id="9802901at2"/>
<dbReference type="Proteomes" id="UP000277256">
    <property type="component" value="Unassembled WGS sequence"/>
</dbReference>
<sequence length="209" mass="23277">MAWRYVTVIGPRHRSTLDSDDPAPGVHANLFTHGVGLGSALVLNQSYEPLCVIPVKRAAVLLLTRKAETVTPGDGFLRSETMHIPVPSVVRLNRYVAIPRQVGASPSRRGVFTRDDWRCVYCGSSAETIDHVVPRSRGGTHTWDNVVAACAPCNHRKSDKTLAELGWRLPRVPKPPSGWQLRGFRGQRRPDPAWEAWLPRHGKERARLS</sequence>
<dbReference type="InterPro" id="IPR003615">
    <property type="entry name" value="HNH_nuc"/>
</dbReference>
<comment type="caution">
    <text evidence="2">The sequence shown here is derived from an EMBL/GenBank/DDBJ whole genome shotgun (WGS) entry which is preliminary data.</text>
</comment>
<keyword evidence="2" id="KW-0540">Nuclease</keyword>
<dbReference type="InterPro" id="IPR029471">
    <property type="entry name" value="HNH_5"/>
</dbReference>
<reference evidence="2 3" key="1">
    <citation type="submission" date="2018-12" db="EMBL/GenBank/DDBJ databases">
        <title>Glycomyces sp. YIM 121974 draft genome.</title>
        <authorList>
            <person name="Li Q."/>
        </authorList>
    </citation>
    <scope>NUCLEOTIDE SEQUENCE [LARGE SCALE GENOMIC DNA]</scope>
    <source>
        <strain evidence="2 3">YIM 121974</strain>
    </source>
</reference>
<feature type="domain" description="HNH nuclease" evidence="1">
    <location>
        <begin position="106"/>
        <end position="155"/>
    </location>
</feature>
<dbReference type="Pfam" id="PF14279">
    <property type="entry name" value="HNH_5"/>
    <property type="match status" value="1"/>
</dbReference>
<accession>A0A426V5E8</accession>
<name>A0A426V5E8_9ACTN</name>
<keyword evidence="2" id="KW-0378">Hydrolase</keyword>
<protein>
    <submittedName>
        <fullName evidence="2">HNH endonuclease</fullName>
    </submittedName>
</protein>
<keyword evidence="3" id="KW-1185">Reference proteome</keyword>
<evidence type="ECO:0000259" key="1">
    <source>
        <dbReference type="SMART" id="SM00507"/>
    </source>
</evidence>
<dbReference type="GO" id="GO:0004519">
    <property type="term" value="F:endonuclease activity"/>
    <property type="evidence" value="ECO:0007669"/>
    <property type="project" value="UniProtKB-KW"/>
</dbReference>
<evidence type="ECO:0000313" key="3">
    <source>
        <dbReference type="Proteomes" id="UP000277256"/>
    </source>
</evidence>
<dbReference type="InterPro" id="IPR052892">
    <property type="entry name" value="NA-targeting_endonuclease"/>
</dbReference>
<dbReference type="PANTHER" id="PTHR33877:SF2">
    <property type="entry name" value="OS07G0170200 PROTEIN"/>
    <property type="match status" value="1"/>
</dbReference>
<organism evidence="2 3">
    <name type="scientific">Glycomyces terrestris</name>
    <dbReference type="NCBI Taxonomy" id="2493553"/>
    <lineage>
        <taxon>Bacteria</taxon>
        <taxon>Bacillati</taxon>
        <taxon>Actinomycetota</taxon>
        <taxon>Actinomycetes</taxon>
        <taxon>Glycomycetales</taxon>
        <taxon>Glycomycetaceae</taxon>
        <taxon>Glycomyces</taxon>
    </lineage>
</organism>
<dbReference type="SMART" id="SM00507">
    <property type="entry name" value="HNHc"/>
    <property type="match status" value="1"/>
</dbReference>
<dbReference type="CDD" id="cd00085">
    <property type="entry name" value="HNHc"/>
    <property type="match status" value="1"/>
</dbReference>